<dbReference type="Pfam" id="PF12717">
    <property type="entry name" value="Cnd1"/>
    <property type="match status" value="1"/>
</dbReference>
<reference evidence="10 11" key="1">
    <citation type="submission" date="2022-07" db="EMBL/GenBank/DDBJ databases">
        <title>Genome-wide signatures of adaptation to extreme environments.</title>
        <authorList>
            <person name="Cho C.H."/>
            <person name="Yoon H.S."/>
        </authorList>
    </citation>
    <scope>NUCLEOTIDE SEQUENCE [LARGE SCALE GENOMIC DNA]</scope>
    <source>
        <strain evidence="10 11">DBV 063 E5</strain>
    </source>
</reference>
<feature type="domain" description="Condensin complex subunit 1 C-terminal" evidence="8">
    <location>
        <begin position="1006"/>
        <end position="1170"/>
    </location>
</feature>
<dbReference type="GO" id="GO:0000796">
    <property type="term" value="C:condensin complex"/>
    <property type="evidence" value="ECO:0007669"/>
    <property type="project" value="TreeGrafter"/>
</dbReference>
<comment type="subcellular location">
    <subcellularLocation>
        <location evidence="1">Nucleus</location>
    </subcellularLocation>
</comment>
<dbReference type="EMBL" id="JANCYW010000001">
    <property type="protein sequence ID" value="KAK4534430.1"/>
    <property type="molecule type" value="Genomic_DNA"/>
</dbReference>
<keyword evidence="5" id="KW-0539">Nucleus</keyword>
<proteinExistence type="predicted"/>
<dbReference type="GO" id="GO:0042393">
    <property type="term" value="F:histone binding"/>
    <property type="evidence" value="ECO:0007669"/>
    <property type="project" value="TreeGrafter"/>
</dbReference>
<evidence type="ECO:0000256" key="4">
    <source>
        <dbReference type="ARBA" id="ARBA00023067"/>
    </source>
</evidence>
<comment type="caution">
    <text evidence="10">The sequence shown here is derived from an EMBL/GenBank/DDBJ whole genome shotgun (WGS) entry which is preliminary data.</text>
</comment>
<dbReference type="Proteomes" id="UP001301350">
    <property type="component" value="Unassembled WGS sequence"/>
</dbReference>
<feature type="region of interest" description="Disordered" evidence="7">
    <location>
        <begin position="1235"/>
        <end position="1263"/>
    </location>
</feature>
<dbReference type="Gene3D" id="1.25.10.10">
    <property type="entry name" value="Leucine-rich Repeat Variant"/>
    <property type="match status" value="2"/>
</dbReference>
<feature type="compositionally biased region" description="Low complexity" evidence="7">
    <location>
        <begin position="870"/>
        <end position="885"/>
    </location>
</feature>
<protein>
    <recommendedName>
        <fullName evidence="12">Condensin complex subunit 1</fullName>
    </recommendedName>
</protein>
<dbReference type="GO" id="GO:0005634">
    <property type="term" value="C:nucleus"/>
    <property type="evidence" value="ECO:0007669"/>
    <property type="project" value="UniProtKB-SubCell"/>
</dbReference>
<feature type="compositionally biased region" description="Basic residues" evidence="7">
    <location>
        <begin position="1412"/>
        <end position="1421"/>
    </location>
</feature>
<dbReference type="GO" id="GO:0000779">
    <property type="term" value="C:condensed chromosome, centromeric region"/>
    <property type="evidence" value="ECO:0007669"/>
    <property type="project" value="TreeGrafter"/>
</dbReference>
<dbReference type="InterPro" id="IPR011989">
    <property type="entry name" value="ARM-like"/>
</dbReference>
<accession>A0AAV9IQR2</accession>
<feature type="compositionally biased region" description="Basic residues" evidence="7">
    <location>
        <begin position="1343"/>
        <end position="1352"/>
    </location>
</feature>
<feature type="compositionally biased region" description="Low complexity" evidence="7">
    <location>
        <begin position="1244"/>
        <end position="1256"/>
    </location>
</feature>
<evidence type="ECO:0000256" key="1">
    <source>
        <dbReference type="ARBA" id="ARBA00004123"/>
    </source>
</evidence>
<feature type="region of interest" description="Disordered" evidence="7">
    <location>
        <begin position="1299"/>
        <end position="1421"/>
    </location>
</feature>
<feature type="region of interest" description="Disordered" evidence="7">
    <location>
        <begin position="857"/>
        <end position="907"/>
    </location>
</feature>
<keyword evidence="6" id="KW-0131">Cell cycle</keyword>
<dbReference type="PANTHER" id="PTHR14222">
    <property type="entry name" value="CONDENSIN"/>
    <property type="match status" value="1"/>
</dbReference>
<keyword evidence="2" id="KW-0132">Cell division</keyword>
<feature type="region of interest" description="Disordered" evidence="7">
    <location>
        <begin position="177"/>
        <end position="224"/>
    </location>
</feature>
<evidence type="ECO:0000256" key="2">
    <source>
        <dbReference type="ARBA" id="ARBA00022618"/>
    </source>
</evidence>
<evidence type="ECO:0008006" key="12">
    <source>
        <dbReference type="Google" id="ProtNLM"/>
    </source>
</evidence>
<evidence type="ECO:0000256" key="3">
    <source>
        <dbReference type="ARBA" id="ARBA00022776"/>
    </source>
</evidence>
<dbReference type="GO" id="GO:0007076">
    <property type="term" value="P:mitotic chromosome condensation"/>
    <property type="evidence" value="ECO:0007669"/>
    <property type="project" value="InterPro"/>
</dbReference>
<dbReference type="SUPFAM" id="SSF48371">
    <property type="entry name" value="ARM repeat"/>
    <property type="match status" value="1"/>
</dbReference>
<evidence type="ECO:0000256" key="6">
    <source>
        <dbReference type="ARBA" id="ARBA00023306"/>
    </source>
</evidence>
<gene>
    <name evidence="10" type="ORF">CDCA_CDCA01G0455</name>
</gene>
<evidence type="ECO:0000259" key="8">
    <source>
        <dbReference type="Pfam" id="PF12717"/>
    </source>
</evidence>
<evidence type="ECO:0000256" key="7">
    <source>
        <dbReference type="SAM" id="MobiDB-lite"/>
    </source>
</evidence>
<dbReference type="InterPro" id="IPR032682">
    <property type="entry name" value="Cnd1_C"/>
</dbReference>
<dbReference type="PANTHER" id="PTHR14222:SF2">
    <property type="entry name" value="CONDENSIN COMPLEX SUBUNIT 1"/>
    <property type="match status" value="1"/>
</dbReference>
<dbReference type="InterPro" id="IPR016024">
    <property type="entry name" value="ARM-type_fold"/>
</dbReference>
<sequence length="1421" mass="155200">MFTPFIIPVHFEDLAVRARQRVRSGEEDEERAKYVRFSVTPDLYDLADQLSVSEAVRVASSEVALEAEDLEALGDTGGAEWRNGWWLAHATASGLEQFQALYWCVHHWASLDTALARGQVASRVATGMRHVAAMAEATDAEGSDAPALMLSAGRLAAFVGAFLVQVMEQSLEDSVVPTGLTTPAPRPAAHPRPRRQKQRAARRPTSASDSSDVDDGDEENGDSPVDEMLLACADFDWSASEQREAFLEQFARLIESSAVLRAMFGRNAAEEAYVNLFCRAAYRLMESATTCKDKRVRAVVTRLLGVGVQRHGQAVSASTALVQVLLRQELAAVPLVEMLQALTDASDEQGGRRFAQELVRQVGRLNAADLAKDLAGAKSVAAFVMELSDRLPQWTQRHIGVLLEQLDGESYAVRNGVVHAIGRVLQHLASSTDDAETRDALTHILLERLADVSSFTRARTLQTWNALCEARVLPLQLFPTLARQVASRTHDRSSHVRRAAIQLMHALVRHNPYGARLEANAFRAKLEEHQRASEMPETELESETTARNAAVFYASAVDFAEAIDEALATAAPPLLRSRFVTDVIETVALLVAASRLQVRSAADAHRPMLLLVMSREAAVKEAALNALEELLLRAPYEAWVARTRAQSNSGQLPTHAAGVVQVVRGLVQLVAAATVGEVACLDEWMQALVRTERVPAAVVQCLWDTLADRVPGTTLAMRRGAAFLIQSVARVQALAPWQLAQLETVGLDDAVMARWCCDALRCGTDERWPPDHPWVGRLESVVLGEGEAAAATALAALYARCTHPGAVAARLLQRLVQRLGGAETTVSAAAARRLLQVGGAIALQQLAYAESQAHRLRRQYRQQRRGPSGEAIDADTAQAQAAPEARPGRRGRRPTAAASSDHDDDDLVASTGAASATALDADLDALLKEVEAELVSPDALLGGLVLPLAAHWALDSTAPSSLQSMALLCLTRFMCISEALAAQYLPHVFTCLAAADTSAAAAAVARANAVVALSDLAFRFPNLLEPWTRHLYAALRDQDTRVRRNALMALTHLVLNDMIKVKGQVAELALCLEDADGRVVDLARTLFYDLSRKGGPSGASAVYQLLPDMISCLTRRPPSECGTEAFRRIARFVLSFIERERHTEALVDKLCQRMRTAPTAADARNLAYCLTLLNYTGERTVRRLSDLWKCYAEWAARDAEVRQHLLMVLGKARKFCKPTTKVVLDEWEARLQQLGKPAEEPEGAEAAGEPSATPAADSLMTPTADIDPELEAMRHKVETLRLRTPATVRQAALARVRQLTADARSASRGNGNGKENSIRRRRRRRGGGGGGKENRGDVVSSHPYRRRPRRQASMHEEDPEDQAPIRTAPRTRRKLVVDATSESDVNDDDDDDEEEEEEEEAVSRSPSPSPPRTRRALRPVH</sequence>
<dbReference type="GO" id="GO:0051301">
    <property type="term" value="P:cell division"/>
    <property type="evidence" value="ECO:0007669"/>
    <property type="project" value="UniProtKB-KW"/>
</dbReference>
<evidence type="ECO:0000259" key="9">
    <source>
        <dbReference type="Pfam" id="PF12922"/>
    </source>
</evidence>
<feature type="domain" description="Condensin complex subunit 1 N-terminal" evidence="9">
    <location>
        <begin position="236"/>
        <end position="317"/>
    </location>
</feature>
<name>A0AAV9IQR2_CYACA</name>
<evidence type="ECO:0000313" key="11">
    <source>
        <dbReference type="Proteomes" id="UP001301350"/>
    </source>
</evidence>
<dbReference type="GO" id="GO:0010032">
    <property type="term" value="P:meiotic chromosome condensation"/>
    <property type="evidence" value="ECO:0007669"/>
    <property type="project" value="TreeGrafter"/>
</dbReference>
<keyword evidence="3" id="KW-0498">Mitosis</keyword>
<evidence type="ECO:0000313" key="10">
    <source>
        <dbReference type="EMBL" id="KAK4534430.1"/>
    </source>
</evidence>
<dbReference type="InterPro" id="IPR024324">
    <property type="entry name" value="Condensin_cplx_su1_N"/>
</dbReference>
<organism evidence="10 11">
    <name type="scientific">Cyanidium caldarium</name>
    <name type="common">Red alga</name>
    <dbReference type="NCBI Taxonomy" id="2771"/>
    <lineage>
        <taxon>Eukaryota</taxon>
        <taxon>Rhodophyta</taxon>
        <taxon>Bangiophyceae</taxon>
        <taxon>Cyanidiales</taxon>
        <taxon>Cyanidiaceae</taxon>
        <taxon>Cyanidium</taxon>
    </lineage>
</organism>
<feature type="compositionally biased region" description="Acidic residues" evidence="7">
    <location>
        <begin position="1384"/>
        <end position="1400"/>
    </location>
</feature>
<keyword evidence="11" id="KW-1185">Reference proteome</keyword>
<dbReference type="Pfam" id="PF12922">
    <property type="entry name" value="Cnd1_N"/>
    <property type="match status" value="1"/>
</dbReference>
<evidence type="ECO:0000256" key="5">
    <source>
        <dbReference type="ARBA" id="ARBA00023242"/>
    </source>
</evidence>
<feature type="compositionally biased region" description="Acidic residues" evidence="7">
    <location>
        <begin position="211"/>
        <end position="224"/>
    </location>
</feature>
<dbReference type="InterPro" id="IPR026971">
    <property type="entry name" value="CND1/NCAPD3"/>
</dbReference>
<keyword evidence="4" id="KW-0226">DNA condensation</keyword>
<feature type="compositionally biased region" description="Basic residues" evidence="7">
    <location>
        <begin position="189"/>
        <end position="202"/>
    </location>
</feature>